<evidence type="ECO:0000313" key="2">
    <source>
        <dbReference type="EMBL" id="QHU13568.1"/>
    </source>
</evidence>
<evidence type="ECO:0000256" key="1">
    <source>
        <dbReference type="SAM" id="Phobius"/>
    </source>
</evidence>
<keyword evidence="1" id="KW-0472">Membrane</keyword>
<name>A0A6C0KB99_9ZZZZ</name>
<keyword evidence="1" id="KW-0812">Transmembrane</keyword>
<proteinExistence type="predicted"/>
<reference evidence="2" key="1">
    <citation type="journal article" date="2020" name="Nature">
        <title>Giant virus diversity and host interactions through global metagenomics.</title>
        <authorList>
            <person name="Schulz F."/>
            <person name="Roux S."/>
            <person name="Paez-Espino D."/>
            <person name="Jungbluth S."/>
            <person name="Walsh D.A."/>
            <person name="Denef V.J."/>
            <person name="McMahon K.D."/>
            <person name="Konstantinidis K.T."/>
            <person name="Eloe-Fadrosh E.A."/>
            <person name="Kyrpides N.C."/>
            <person name="Woyke T."/>
        </authorList>
    </citation>
    <scope>NUCLEOTIDE SEQUENCE</scope>
    <source>
        <strain evidence="2">GVMAG-S-1101178-73</strain>
    </source>
</reference>
<feature type="transmembrane region" description="Helical" evidence="1">
    <location>
        <begin position="65"/>
        <end position="84"/>
    </location>
</feature>
<feature type="transmembrane region" description="Helical" evidence="1">
    <location>
        <begin position="41"/>
        <end position="59"/>
    </location>
</feature>
<sequence length="156" mass="17484">MENTINIEDIFKGILTGFFASYLIILGMRPAAIYPDNILDIIDNPWIFLILFIINYYVLYWDITVGLLLFLTLIALIIDIVIFTDGDFLKDNMISFNDMGINDNSGDTATVSATAANSANADKSYKDINDIVLEKLIYYNKSKENGDAVKSSNAFL</sequence>
<dbReference type="EMBL" id="MN740822">
    <property type="protein sequence ID" value="QHU13568.1"/>
    <property type="molecule type" value="Genomic_DNA"/>
</dbReference>
<accession>A0A6C0KB99</accession>
<feature type="transmembrane region" description="Helical" evidence="1">
    <location>
        <begin position="14"/>
        <end position="34"/>
    </location>
</feature>
<dbReference type="AlphaFoldDB" id="A0A6C0KB99"/>
<protein>
    <submittedName>
        <fullName evidence="2">Uncharacterized protein</fullName>
    </submittedName>
</protein>
<organism evidence="2">
    <name type="scientific">viral metagenome</name>
    <dbReference type="NCBI Taxonomy" id="1070528"/>
    <lineage>
        <taxon>unclassified sequences</taxon>
        <taxon>metagenomes</taxon>
        <taxon>organismal metagenomes</taxon>
    </lineage>
</organism>
<keyword evidence="1" id="KW-1133">Transmembrane helix</keyword>